<protein>
    <recommendedName>
        <fullName evidence="3">ribonuclease H</fullName>
        <ecNumber evidence="3">3.1.26.4</ecNumber>
    </recommendedName>
</protein>
<evidence type="ECO:0000259" key="8">
    <source>
        <dbReference type="PROSITE" id="PS50879"/>
    </source>
</evidence>
<dbReference type="EC" id="3.1.26.4" evidence="3"/>
<keyword evidence="5" id="KW-0479">Metal-binding</keyword>
<keyword evidence="6" id="KW-0255">Endonuclease</keyword>
<dbReference type="InterPro" id="IPR050092">
    <property type="entry name" value="RNase_H"/>
</dbReference>
<comment type="similarity">
    <text evidence="2">Belongs to the RNase H family.</text>
</comment>
<dbReference type="InterPro" id="IPR002156">
    <property type="entry name" value="RNaseH_domain"/>
</dbReference>
<dbReference type="PANTHER" id="PTHR10642:SF26">
    <property type="entry name" value="RIBONUCLEASE H1"/>
    <property type="match status" value="1"/>
</dbReference>
<reference evidence="9" key="1">
    <citation type="submission" date="2013-08" db="EMBL/GenBank/DDBJ databases">
        <authorList>
            <person name="Mendez C."/>
            <person name="Richter M."/>
            <person name="Ferrer M."/>
            <person name="Sanchez J."/>
        </authorList>
    </citation>
    <scope>NUCLEOTIDE SEQUENCE</scope>
</reference>
<gene>
    <name evidence="9" type="ORF">B2A_08161</name>
</gene>
<dbReference type="InterPro" id="IPR012337">
    <property type="entry name" value="RNaseH-like_sf"/>
</dbReference>
<evidence type="ECO:0000256" key="5">
    <source>
        <dbReference type="ARBA" id="ARBA00022723"/>
    </source>
</evidence>
<comment type="caution">
    <text evidence="9">The sequence shown here is derived from an EMBL/GenBank/DDBJ whole genome shotgun (WGS) entry which is preliminary data.</text>
</comment>
<sequence>MIETPEGESVERNGFLGHGTNQIAELTGAIEGLKATPAGASVLLVSDSQYVIKGLTEWRRGWERRGWRNSQGDPVANAPLWRALFALTDERRVQARWVRGHAGHPQNERADRLAGEALRAAAA</sequence>
<evidence type="ECO:0000256" key="3">
    <source>
        <dbReference type="ARBA" id="ARBA00012180"/>
    </source>
</evidence>
<comment type="catalytic activity">
    <reaction evidence="1">
        <text>Endonucleolytic cleavage to 5'-phosphomonoester.</text>
        <dbReference type="EC" id="3.1.26.4"/>
    </reaction>
</comment>
<evidence type="ECO:0000256" key="4">
    <source>
        <dbReference type="ARBA" id="ARBA00022722"/>
    </source>
</evidence>
<proteinExistence type="inferred from homology"/>
<organism evidence="9">
    <name type="scientific">mine drainage metagenome</name>
    <dbReference type="NCBI Taxonomy" id="410659"/>
    <lineage>
        <taxon>unclassified sequences</taxon>
        <taxon>metagenomes</taxon>
        <taxon>ecological metagenomes</taxon>
    </lineage>
</organism>
<keyword evidence="4" id="KW-0540">Nuclease</keyword>
<dbReference type="PROSITE" id="PS50879">
    <property type="entry name" value="RNASE_H_1"/>
    <property type="match status" value="1"/>
</dbReference>
<reference evidence="9" key="2">
    <citation type="journal article" date="2014" name="ISME J.">
        <title>Microbial stratification in low pH oxic and suboxic macroscopic growths along an acid mine drainage.</title>
        <authorList>
            <person name="Mendez-Garcia C."/>
            <person name="Mesa V."/>
            <person name="Sprenger R.R."/>
            <person name="Richter M."/>
            <person name="Diez M.S."/>
            <person name="Solano J."/>
            <person name="Bargiela R."/>
            <person name="Golyshina O.V."/>
            <person name="Manteca A."/>
            <person name="Ramos J.L."/>
            <person name="Gallego J.R."/>
            <person name="Llorente I."/>
            <person name="Martins Dos Santos V.A."/>
            <person name="Jensen O.N."/>
            <person name="Pelaez A.I."/>
            <person name="Sanchez J."/>
            <person name="Ferrer M."/>
        </authorList>
    </citation>
    <scope>NUCLEOTIDE SEQUENCE</scope>
</reference>
<dbReference type="SUPFAM" id="SSF53098">
    <property type="entry name" value="Ribonuclease H-like"/>
    <property type="match status" value="1"/>
</dbReference>
<evidence type="ECO:0000256" key="2">
    <source>
        <dbReference type="ARBA" id="ARBA00005300"/>
    </source>
</evidence>
<evidence type="ECO:0000256" key="7">
    <source>
        <dbReference type="ARBA" id="ARBA00022801"/>
    </source>
</evidence>
<name>T1B132_9ZZZZ</name>
<evidence type="ECO:0000256" key="1">
    <source>
        <dbReference type="ARBA" id="ARBA00000077"/>
    </source>
</evidence>
<dbReference type="PANTHER" id="PTHR10642">
    <property type="entry name" value="RIBONUCLEASE H1"/>
    <property type="match status" value="1"/>
</dbReference>
<evidence type="ECO:0000256" key="6">
    <source>
        <dbReference type="ARBA" id="ARBA00022759"/>
    </source>
</evidence>
<keyword evidence="7 9" id="KW-0378">Hydrolase</keyword>
<dbReference type="EMBL" id="AUZZ01005864">
    <property type="protein sequence ID" value="EQD48045.1"/>
    <property type="molecule type" value="Genomic_DNA"/>
</dbReference>
<dbReference type="InterPro" id="IPR036397">
    <property type="entry name" value="RNaseH_sf"/>
</dbReference>
<accession>T1B132</accession>
<dbReference type="GO" id="GO:0003676">
    <property type="term" value="F:nucleic acid binding"/>
    <property type="evidence" value="ECO:0007669"/>
    <property type="project" value="InterPro"/>
</dbReference>
<dbReference type="AlphaFoldDB" id="T1B132"/>
<dbReference type="GO" id="GO:0046872">
    <property type="term" value="F:metal ion binding"/>
    <property type="evidence" value="ECO:0007669"/>
    <property type="project" value="UniProtKB-KW"/>
</dbReference>
<dbReference type="GO" id="GO:0004523">
    <property type="term" value="F:RNA-DNA hybrid ribonuclease activity"/>
    <property type="evidence" value="ECO:0007669"/>
    <property type="project" value="UniProtKB-EC"/>
</dbReference>
<feature type="domain" description="RNase H type-1" evidence="8">
    <location>
        <begin position="1"/>
        <end position="119"/>
    </location>
</feature>
<evidence type="ECO:0000313" key="9">
    <source>
        <dbReference type="EMBL" id="EQD48045.1"/>
    </source>
</evidence>
<dbReference type="GO" id="GO:0043137">
    <property type="term" value="P:DNA replication, removal of RNA primer"/>
    <property type="evidence" value="ECO:0007669"/>
    <property type="project" value="TreeGrafter"/>
</dbReference>
<dbReference type="Gene3D" id="3.30.420.10">
    <property type="entry name" value="Ribonuclease H-like superfamily/Ribonuclease H"/>
    <property type="match status" value="1"/>
</dbReference>
<dbReference type="Pfam" id="PF00075">
    <property type="entry name" value="RNase_H"/>
    <property type="match status" value="1"/>
</dbReference>